<name>A0ABV5Q6F1_9ACTN</name>
<keyword evidence="5" id="KW-1185">Reference proteome</keyword>
<evidence type="ECO:0000313" key="5">
    <source>
        <dbReference type="Proteomes" id="UP001589646"/>
    </source>
</evidence>
<feature type="compositionally biased region" description="Low complexity" evidence="1">
    <location>
        <begin position="31"/>
        <end position="54"/>
    </location>
</feature>
<proteinExistence type="predicted"/>
<feature type="region of interest" description="Disordered" evidence="1">
    <location>
        <begin position="31"/>
        <end position="63"/>
    </location>
</feature>
<dbReference type="RefSeq" id="WP_346124280.1">
    <property type="nucleotide sequence ID" value="NZ_BAAAXC010000015.1"/>
</dbReference>
<feature type="domain" description="DUF8094" evidence="3">
    <location>
        <begin position="71"/>
        <end position="276"/>
    </location>
</feature>
<evidence type="ECO:0000256" key="2">
    <source>
        <dbReference type="SAM" id="SignalP"/>
    </source>
</evidence>
<protein>
    <recommendedName>
        <fullName evidence="3">DUF8094 domain-containing protein</fullName>
    </recommendedName>
</protein>
<dbReference type="EMBL" id="JBHMCE010000010">
    <property type="protein sequence ID" value="MFB9531065.1"/>
    <property type="molecule type" value="Genomic_DNA"/>
</dbReference>
<reference evidence="4 5" key="1">
    <citation type="submission" date="2024-09" db="EMBL/GenBank/DDBJ databases">
        <authorList>
            <person name="Sun Q."/>
            <person name="Mori K."/>
        </authorList>
    </citation>
    <scope>NUCLEOTIDE SEQUENCE [LARGE SCALE GENOMIC DNA]</scope>
    <source>
        <strain evidence="4 5">JCM 3323</strain>
    </source>
</reference>
<dbReference type="PROSITE" id="PS51257">
    <property type="entry name" value="PROKAR_LIPOPROTEIN"/>
    <property type="match status" value="1"/>
</dbReference>
<organism evidence="4 5">
    <name type="scientific">Nonomuraea roseola</name>
    <dbReference type="NCBI Taxonomy" id="46179"/>
    <lineage>
        <taxon>Bacteria</taxon>
        <taxon>Bacillati</taxon>
        <taxon>Actinomycetota</taxon>
        <taxon>Actinomycetes</taxon>
        <taxon>Streptosporangiales</taxon>
        <taxon>Streptosporangiaceae</taxon>
        <taxon>Nonomuraea</taxon>
    </lineage>
</organism>
<dbReference type="InterPro" id="IPR058407">
    <property type="entry name" value="DUF8094"/>
</dbReference>
<gene>
    <name evidence="4" type="ORF">ACFFRN_31085</name>
</gene>
<evidence type="ECO:0000259" key="3">
    <source>
        <dbReference type="Pfam" id="PF26366"/>
    </source>
</evidence>
<dbReference type="Pfam" id="PF26366">
    <property type="entry name" value="DUF8094"/>
    <property type="match status" value="1"/>
</dbReference>
<evidence type="ECO:0000256" key="1">
    <source>
        <dbReference type="SAM" id="MobiDB-lite"/>
    </source>
</evidence>
<feature type="signal peptide" evidence="2">
    <location>
        <begin position="1"/>
        <end position="25"/>
    </location>
</feature>
<feature type="chain" id="PRO_5047380443" description="DUF8094 domain-containing protein" evidence="2">
    <location>
        <begin position="26"/>
        <end position="309"/>
    </location>
</feature>
<evidence type="ECO:0000313" key="4">
    <source>
        <dbReference type="EMBL" id="MFB9531065.1"/>
    </source>
</evidence>
<accession>A0ABV5Q6F1</accession>
<keyword evidence="2" id="KW-0732">Signal</keyword>
<comment type="caution">
    <text evidence="4">The sequence shown here is derived from an EMBL/GenBank/DDBJ whole genome shotgun (WGS) entry which is preliminary data.</text>
</comment>
<dbReference type="Proteomes" id="UP001589646">
    <property type="component" value="Unassembled WGS sequence"/>
</dbReference>
<sequence length="309" mass="33723">MRKASLAAVLTVSLAGCTVVPSIVAQRAAAPASTSPAPSASPSSSSPSPASSTPAPSPTPSPARLTVQEARQAAAGWLAEHNKTVKDRDWWDDDDKRDTLFADGMRHEIVLDKGHVEDGQKNKARKPIRLTGRQTYYVPSEQPEGVEWFLLHATYQGQDRAHILAFSRLKGESFKLAAKTPLHYGQRIPAPKLDADGYVTAAPIGTGTTIAQEYRTFWNYSSNKKAGRSGYRLAKDNYSRRAFARVSKGMYAGYQSFTRPYGFRTTDGGSFYVFSLLNNPQSITQVLTLGAFVRGGSKLIQEIAGDWYA</sequence>